<comment type="similarity">
    <text evidence="1">Belongs to the GerABKA family.</text>
</comment>
<proteinExistence type="inferred from homology"/>
<feature type="transmembrane region" description="Helical" evidence="3">
    <location>
        <begin position="335"/>
        <end position="357"/>
    </location>
</feature>
<dbReference type="PANTHER" id="PTHR22550:SF5">
    <property type="entry name" value="LEUCINE ZIPPER PROTEIN 4"/>
    <property type="match status" value="1"/>
</dbReference>
<dbReference type="GO" id="GO:0016020">
    <property type="term" value="C:membrane"/>
    <property type="evidence" value="ECO:0007669"/>
    <property type="project" value="InterPro"/>
</dbReference>
<name>A0A7G6E7R1_THEFR</name>
<keyword evidence="3" id="KW-1133">Transmembrane helix</keyword>
<dbReference type="InterPro" id="IPR050768">
    <property type="entry name" value="UPF0353/GerABKA_families"/>
</dbReference>
<dbReference type="AlphaFoldDB" id="A0A7G6E7R1"/>
<keyword evidence="2 3" id="KW-0472">Membrane</keyword>
<dbReference type="Pfam" id="PF03323">
    <property type="entry name" value="GerA"/>
    <property type="match status" value="1"/>
</dbReference>
<dbReference type="PANTHER" id="PTHR22550">
    <property type="entry name" value="SPORE GERMINATION PROTEIN"/>
    <property type="match status" value="1"/>
</dbReference>
<dbReference type="Proteomes" id="UP000515847">
    <property type="component" value="Chromosome"/>
</dbReference>
<feature type="transmembrane region" description="Helical" evidence="3">
    <location>
        <begin position="456"/>
        <end position="482"/>
    </location>
</feature>
<evidence type="ECO:0000256" key="3">
    <source>
        <dbReference type="SAM" id="Phobius"/>
    </source>
</evidence>
<dbReference type="InterPro" id="IPR004995">
    <property type="entry name" value="Spore_Ger"/>
</dbReference>
<accession>A0A7G6E7R1</accession>
<evidence type="ECO:0000313" key="5">
    <source>
        <dbReference type="Proteomes" id="UP000515847"/>
    </source>
</evidence>
<organism evidence="4 5">
    <name type="scientific">Thermanaerosceptrum fracticalcis</name>
    <dbReference type="NCBI Taxonomy" id="1712410"/>
    <lineage>
        <taxon>Bacteria</taxon>
        <taxon>Bacillati</taxon>
        <taxon>Bacillota</taxon>
        <taxon>Clostridia</taxon>
        <taxon>Eubacteriales</taxon>
        <taxon>Peptococcaceae</taxon>
        <taxon>Thermanaerosceptrum</taxon>
    </lineage>
</organism>
<evidence type="ECO:0000313" key="4">
    <source>
        <dbReference type="EMBL" id="QNB48115.1"/>
    </source>
</evidence>
<keyword evidence="5" id="KW-1185">Reference proteome</keyword>
<dbReference type="EMBL" id="CP045798">
    <property type="protein sequence ID" value="QNB48115.1"/>
    <property type="molecule type" value="Genomic_DNA"/>
</dbReference>
<reference evidence="4 5" key="1">
    <citation type="journal article" date="2019" name="Front. Microbiol.">
        <title>Thermoanaerosceptrum fracticalcis gen. nov. sp. nov., a Novel Fumarate-Fermenting Microorganism From a Deep Fractured Carbonate Aquifer of the US Great Basin.</title>
        <authorList>
            <person name="Hamilton-Brehm S.D."/>
            <person name="Stewart L.E."/>
            <person name="Zavarin M."/>
            <person name="Caldwell M."/>
            <person name="Lawson P.A."/>
            <person name="Onstott T.C."/>
            <person name="Grzymski J."/>
            <person name="Neveux I."/>
            <person name="Lollar B.S."/>
            <person name="Russell C.E."/>
            <person name="Moser D.P."/>
        </authorList>
    </citation>
    <scope>NUCLEOTIDE SEQUENCE [LARGE SCALE GENOMIC DNA]</scope>
    <source>
        <strain evidence="4 5">DRI-13</strain>
    </source>
</reference>
<sequence>MLCLREIFLIFLRHTKCRLEKRGIAVFWQKKKKPQAQENKSEQEKQKRKVNQPEEFTLCLEANIKALQDILHNCSDVVFRCLTVARRQAYLVYAQGMINTDLLSKGILQICFEDFTQEARDLLEELKYRGLAIGRITQSNKVDSCIKDLLAGKALLLLEGYRDVLVLDIPGGEKRSIDTPQAEPSVRGPMDSFVEALEVNISLLRRRLATPDFKVVSLVLGKRSHTNVRVCYMESIAHPKLLEEVLRRLHLINIDALLESSYIEELIDDEPYSPFPTIQTTERPDKAVASLLEGRIVIIQENTSFVLIMPAFFQQFFQAADDYYNRYFFATFIRILRIAAVLISVYAPALYVAFTTFHQEMLPTSLLISLQTQREGVPFPAVLEAILMGIAFEILREGGLRLPRPIGQAVSIVGALIIGEAAVRASLVSAAMVIVTALTAITFFTVPTLIIGEAFLIIRIILVMAAGVLGLWGILIITLLFLAHLTSLRSFGIPYLSPAGSLINLNLDEFLVRAPLWAMRKRPKLLGQRNPTRQGRRPSPQNTGKK</sequence>
<evidence type="ECO:0000256" key="1">
    <source>
        <dbReference type="ARBA" id="ARBA00005278"/>
    </source>
</evidence>
<dbReference type="PIRSF" id="PIRSF005690">
    <property type="entry name" value="GerBA"/>
    <property type="match status" value="1"/>
</dbReference>
<dbReference type="GO" id="GO:0009847">
    <property type="term" value="P:spore germination"/>
    <property type="evidence" value="ECO:0007669"/>
    <property type="project" value="InterPro"/>
</dbReference>
<dbReference type="KEGG" id="tfr:BR63_18695"/>
<protein>
    <submittedName>
        <fullName evidence="4">Spore germination protein</fullName>
    </submittedName>
</protein>
<keyword evidence="3" id="KW-0812">Transmembrane</keyword>
<feature type="transmembrane region" description="Helical" evidence="3">
    <location>
        <begin position="427"/>
        <end position="450"/>
    </location>
</feature>
<feature type="transmembrane region" description="Helical" evidence="3">
    <location>
        <begin position="377"/>
        <end position="395"/>
    </location>
</feature>
<gene>
    <name evidence="4" type="ORF">BR63_18695</name>
</gene>
<evidence type="ECO:0000256" key="2">
    <source>
        <dbReference type="ARBA" id="ARBA00023136"/>
    </source>
</evidence>